<evidence type="ECO:0000256" key="2">
    <source>
        <dbReference type="ARBA" id="ARBA00022723"/>
    </source>
</evidence>
<dbReference type="NCBIfam" id="TIGR02244">
    <property type="entry name" value="HAD-IG-Ncltidse"/>
    <property type="match status" value="1"/>
</dbReference>
<dbReference type="EMBL" id="GL883007">
    <property type="protein sequence ID" value="EGG24070.1"/>
    <property type="molecule type" value="Genomic_DNA"/>
</dbReference>
<comment type="similarity">
    <text evidence="1">Belongs to the 5'(3')-deoxyribonucleotidase family.</text>
</comment>
<dbReference type="InterPro" id="IPR036412">
    <property type="entry name" value="HAD-like_sf"/>
</dbReference>
<evidence type="ECO:0000256" key="5">
    <source>
        <dbReference type="SAM" id="MobiDB-lite"/>
    </source>
</evidence>
<sequence length="598" mass="69025">MMLKNIVSRNGITVTFKNLFVIPQSTSISFGTRPFSSSNDSGSSGSSGGSDNKHYFRLPKDASNTTATTSPYPSSSTSAKIEDVVQQNQFIHYIPQAGVITNATAASLSESHDPNKYTSTHHSVLNLSLDQLINMYNTRRHIDLSHVPTLDSQDVFINSELKLSEIKAYGFDYDFTLANYSDQVQHLIYDLSLKYLVEECKYPANLLKLKYDQNFAIRGLHYDMRTGLLMKLDFLNNIQAGAIYYGRRSLTKEEIVTIYGSMQLRKAYCETYLKIMADIFCLPESCLISDITQFLIDNNYQFEPRIIYDDIIKAVKMVHMSGSLHNTIISDLPLYLNKHPLLGDYLLKLKNAGKKLFMLTNNSFYYANCGMKYLLNDQLQGQYTDWTELFDVIITQCDKPSFFGKGRHFRMYDRKSDRYDWREIKEFLPGKVYVGGSLGQFTHLSKWRGRSVMYFGDHLFADLVEPSMIEGWRTGVIIKELETEVEIQNSPKYRENLSQLLEIEEAIRRCQFFTGEKKDAFLESLKQKRYALRLQLKEPFNGSFGSLFRTHTNATMLAHSLQNHADIYTSKIENLITYPLDYTFYTRRNYLAHEFKLN</sequence>
<gene>
    <name evidence="6" type="ORF">DFA_06208</name>
</gene>
<dbReference type="Pfam" id="PF05761">
    <property type="entry name" value="5_nucleotid"/>
    <property type="match status" value="1"/>
</dbReference>
<reference evidence="7" key="1">
    <citation type="journal article" date="2011" name="Genome Res.">
        <title>Phylogeny-wide analysis of social amoeba genomes highlights ancient origins for complex intercellular communication.</title>
        <authorList>
            <person name="Heidel A.J."/>
            <person name="Lawal H.M."/>
            <person name="Felder M."/>
            <person name="Schilde C."/>
            <person name="Helps N.R."/>
            <person name="Tunggal B."/>
            <person name="Rivero F."/>
            <person name="John U."/>
            <person name="Schleicher M."/>
            <person name="Eichinger L."/>
            <person name="Platzer M."/>
            <person name="Noegel A.A."/>
            <person name="Schaap P."/>
            <person name="Gloeckner G."/>
        </authorList>
    </citation>
    <scope>NUCLEOTIDE SEQUENCE [LARGE SCALE GENOMIC DNA]</scope>
    <source>
        <strain evidence="7">SH3</strain>
    </source>
</reference>
<dbReference type="Gene3D" id="3.40.50.1000">
    <property type="entry name" value="HAD superfamily/HAD-like"/>
    <property type="match status" value="1"/>
</dbReference>
<dbReference type="AlphaFoldDB" id="F4PKE6"/>
<dbReference type="OrthoDB" id="8062037at2759"/>
<keyword evidence="3" id="KW-0378">Hydrolase</keyword>
<evidence type="ECO:0000256" key="1">
    <source>
        <dbReference type="ARBA" id="ARBA00009589"/>
    </source>
</evidence>
<feature type="compositionally biased region" description="Low complexity" evidence="5">
    <location>
        <begin position="65"/>
        <end position="79"/>
    </location>
</feature>
<keyword evidence="7" id="KW-1185">Reference proteome</keyword>
<evidence type="ECO:0000313" key="7">
    <source>
        <dbReference type="Proteomes" id="UP000007797"/>
    </source>
</evidence>
<evidence type="ECO:0000256" key="3">
    <source>
        <dbReference type="ARBA" id="ARBA00022801"/>
    </source>
</evidence>
<dbReference type="KEGG" id="dfa:DFA_06208"/>
<dbReference type="GO" id="GO:0046872">
    <property type="term" value="F:metal ion binding"/>
    <property type="evidence" value="ECO:0007669"/>
    <property type="project" value="UniProtKB-KW"/>
</dbReference>
<dbReference type="InterPro" id="IPR008380">
    <property type="entry name" value="HAD-SF_hydro_IG_5-nucl"/>
</dbReference>
<dbReference type="PANTHER" id="PTHR12103">
    <property type="entry name" value="5'-NUCLEOTIDASE DOMAIN-CONTAINING"/>
    <property type="match status" value="1"/>
</dbReference>
<dbReference type="SUPFAM" id="SSF56784">
    <property type="entry name" value="HAD-like"/>
    <property type="match status" value="1"/>
</dbReference>
<feature type="region of interest" description="Disordered" evidence="5">
    <location>
        <begin position="31"/>
        <end position="79"/>
    </location>
</feature>
<keyword evidence="2" id="KW-0479">Metal-binding</keyword>
<dbReference type="PANTHER" id="PTHR12103:SF12">
    <property type="entry name" value="FI20020P1"/>
    <property type="match status" value="1"/>
</dbReference>
<dbReference type="OMA" id="LWARGNR"/>
<dbReference type="RefSeq" id="XP_004361921.1">
    <property type="nucleotide sequence ID" value="XM_004361864.1"/>
</dbReference>
<proteinExistence type="inferred from homology"/>
<dbReference type="InterPro" id="IPR023214">
    <property type="entry name" value="HAD_sf"/>
</dbReference>
<organism evidence="6 7">
    <name type="scientific">Cavenderia fasciculata</name>
    <name type="common">Slime mold</name>
    <name type="synonym">Dictyostelium fasciculatum</name>
    <dbReference type="NCBI Taxonomy" id="261658"/>
    <lineage>
        <taxon>Eukaryota</taxon>
        <taxon>Amoebozoa</taxon>
        <taxon>Evosea</taxon>
        <taxon>Eumycetozoa</taxon>
        <taxon>Dictyostelia</taxon>
        <taxon>Acytosteliales</taxon>
        <taxon>Cavenderiaceae</taxon>
        <taxon>Cavenderia</taxon>
    </lineage>
</organism>
<evidence type="ECO:0000313" key="6">
    <source>
        <dbReference type="EMBL" id="EGG24070.1"/>
    </source>
</evidence>
<accession>F4PKE6</accession>
<name>F4PKE6_CACFS</name>
<dbReference type="GeneID" id="14876042"/>
<keyword evidence="4" id="KW-0460">Magnesium</keyword>
<protein>
    <submittedName>
        <fullName evidence="6">5'-nucleotidase</fullName>
    </submittedName>
</protein>
<evidence type="ECO:0000256" key="4">
    <source>
        <dbReference type="ARBA" id="ARBA00022842"/>
    </source>
</evidence>
<dbReference type="CDD" id="cd07522">
    <property type="entry name" value="HAD_cN-II"/>
    <property type="match status" value="1"/>
</dbReference>
<dbReference type="Proteomes" id="UP000007797">
    <property type="component" value="Unassembled WGS sequence"/>
</dbReference>
<feature type="compositionally biased region" description="Basic and acidic residues" evidence="5">
    <location>
        <begin position="51"/>
        <end position="60"/>
    </location>
</feature>
<dbReference type="GO" id="GO:0008253">
    <property type="term" value="F:5'-nucleotidase activity"/>
    <property type="evidence" value="ECO:0007669"/>
    <property type="project" value="TreeGrafter"/>
</dbReference>